<evidence type="ECO:0000313" key="6">
    <source>
        <dbReference type="Proteomes" id="UP001489004"/>
    </source>
</evidence>
<dbReference type="InterPro" id="IPR035979">
    <property type="entry name" value="RBD_domain_sf"/>
</dbReference>
<dbReference type="InterPro" id="IPR052462">
    <property type="entry name" value="SLIRP/GR-RBP-like"/>
</dbReference>
<feature type="compositionally biased region" description="Basic and acidic residues" evidence="3">
    <location>
        <begin position="1"/>
        <end position="21"/>
    </location>
</feature>
<reference evidence="5 6" key="1">
    <citation type="journal article" date="2024" name="Nat. Commun.">
        <title>Phylogenomics reveals the evolutionary origins of lichenization in chlorophyte algae.</title>
        <authorList>
            <person name="Puginier C."/>
            <person name="Libourel C."/>
            <person name="Otte J."/>
            <person name="Skaloud P."/>
            <person name="Haon M."/>
            <person name="Grisel S."/>
            <person name="Petersen M."/>
            <person name="Berrin J.G."/>
            <person name="Delaux P.M."/>
            <person name="Dal Grande F."/>
            <person name="Keller J."/>
        </authorList>
    </citation>
    <scope>NUCLEOTIDE SEQUENCE [LARGE SCALE GENOMIC DNA]</scope>
    <source>
        <strain evidence="5 6">SAG 2043</strain>
    </source>
</reference>
<dbReference type="EMBL" id="JALJOR010000007">
    <property type="protein sequence ID" value="KAK9814358.1"/>
    <property type="molecule type" value="Genomic_DNA"/>
</dbReference>
<evidence type="ECO:0000313" key="5">
    <source>
        <dbReference type="EMBL" id="KAK9814358.1"/>
    </source>
</evidence>
<accession>A0AAW1Q1M1</accession>
<dbReference type="GO" id="GO:0003723">
    <property type="term" value="F:RNA binding"/>
    <property type="evidence" value="ECO:0007669"/>
    <property type="project" value="UniProtKB-UniRule"/>
</dbReference>
<feature type="compositionally biased region" description="Basic and acidic residues" evidence="3">
    <location>
        <begin position="132"/>
        <end position="150"/>
    </location>
</feature>
<dbReference type="SUPFAM" id="SSF54928">
    <property type="entry name" value="RNA-binding domain, RBD"/>
    <property type="match status" value="1"/>
</dbReference>
<dbReference type="PROSITE" id="PS50102">
    <property type="entry name" value="RRM"/>
    <property type="match status" value="1"/>
</dbReference>
<keyword evidence="1 2" id="KW-0694">RNA-binding</keyword>
<evidence type="ECO:0000256" key="3">
    <source>
        <dbReference type="SAM" id="MobiDB-lite"/>
    </source>
</evidence>
<dbReference type="AlphaFoldDB" id="A0AAW1Q1M1"/>
<feature type="domain" description="RRM" evidence="4">
    <location>
        <begin position="42"/>
        <end position="120"/>
    </location>
</feature>
<feature type="compositionally biased region" description="Basic and acidic residues" evidence="3">
    <location>
        <begin position="170"/>
        <end position="182"/>
    </location>
</feature>
<gene>
    <name evidence="5" type="ORF">WJX72_004493</name>
</gene>
<dbReference type="SMART" id="SM01218">
    <property type="entry name" value="FoP_duplication"/>
    <property type="match status" value="1"/>
</dbReference>
<dbReference type="Proteomes" id="UP001489004">
    <property type="component" value="Unassembled WGS sequence"/>
</dbReference>
<comment type="caution">
    <text evidence="5">The sequence shown here is derived from an EMBL/GenBank/DDBJ whole genome shotgun (WGS) entry which is preliminary data.</text>
</comment>
<evidence type="ECO:0000256" key="1">
    <source>
        <dbReference type="ARBA" id="ARBA00022884"/>
    </source>
</evidence>
<feature type="region of interest" description="Disordered" evidence="3">
    <location>
        <begin position="103"/>
        <end position="216"/>
    </location>
</feature>
<sequence>MWHDDRLERDYSRGGRRDEPSSRGSRSYSDVPREKKRGNPDCTVFVTNLSYSTQWKGLKDHFKAAGEVAYANVMTDMETGRSRGRGVVEFATVEDAQKAVDELDGSDLDGRQISVRPDRDAAGGGGQPADSRGGDRYERSGGRDRNDDSHRNRRRSPARGPGGRGGGRGGGRERREGGRTQEELDAEMDEYMKQKAAKPAQDAAVATNGDAGQMSD</sequence>
<dbReference type="SMART" id="SM00360">
    <property type="entry name" value="RRM"/>
    <property type="match status" value="1"/>
</dbReference>
<feature type="compositionally biased region" description="Gly residues" evidence="3">
    <location>
        <begin position="160"/>
        <end position="169"/>
    </location>
</feature>
<proteinExistence type="predicted"/>
<dbReference type="InterPro" id="IPR000504">
    <property type="entry name" value="RRM_dom"/>
</dbReference>
<dbReference type="Pfam" id="PF00076">
    <property type="entry name" value="RRM_1"/>
    <property type="match status" value="1"/>
</dbReference>
<evidence type="ECO:0000256" key="2">
    <source>
        <dbReference type="PROSITE-ProRule" id="PRU00176"/>
    </source>
</evidence>
<keyword evidence="6" id="KW-1185">Reference proteome</keyword>
<feature type="compositionally biased region" description="Low complexity" evidence="3">
    <location>
        <begin position="197"/>
        <end position="206"/>
    </location>
</feature>
<protein>
    <recommendedName>
        <fullName evidence="4">RRM domain-containing protein</fullName>
    </recommendedName>
</protein>
<evidence type="ECO:0000259" key="4">
    <source>
        <dbReference type="PROSITE" id="PS50102"/>
    </source>
</evidence>
<feature type="region of interest" description="Disordered" evidence="3">
    <location>
        <begin position="1"/>
        <end position="42"/>
    </location>
</feature>
<dbReference type="InterPro" id="IPR012677">
    <property type="entry name" value="Nucleotide-bd_a/b_plait_sf"/>
</dbReference>
<dbReference type="Gene3D" id="3.30.70.330">
    <property type="match status" value="1"/>
</dbReference>
<name>A0AAW1Q1M1_9CHLO</name>
<dbReference type="InterPro" id="IPR025715">
    <property type="entry name" value="FoP_C"/>
</dbReference>
<dbReference type="FunFam" id="3.30.70.330:FF:000034">
    <property type="entry name" value="heterogeneous nuclear ribonucleoprotein M isoform X1"/>
    <property type="match status" value="1"/>
</dbReference>
<dbReference type="PANTHER" id="PTHR48027">
    <property type="entry name" value="HETEROGENEOUS NUCLEAR RIBONUCLEOPROTEIN 87F-RELATED"/>
    <property type="match status" value="1"/>
</dbReference>
<dbReference type="Pfam" id="PF13865">
    <property type="entry name" value="FoP_duplication"/>
    <property type="match status" value="1"/>
</dbReference>
<organism evidence="5 6">
    <name type="scientific">[Myrmecia] bisecta</name>
    <dbReference type="NCBI Taxonomy" id="41462"/>
    <lineage>
        <taxon>Eukaryota</taxon>
        <taxon>Viridiplantae</taxon>
        <taxon>Chlorophyta</taxon>
        <taxon>core chlorophytes</taxon>
        <taxon>Trebouxiophyceae</taxon>
        <taxon>Trebouxiales</taxon>
        <taxon>Trebouxiaceae</taxon>
        <taxon>Myrmecia</taxon>
    </lineage>
</organism>